<organism evidence="2 3">
    <name type="scientific">Paenibacillus crassostreae</name>
    <dbReference type="NCBI Taxonomy" id="1763538"/>
    <lineage>
        <taxon>Bacteria</taxon>
        <taxon>Bacillati</taxon>
        <taxon>Bacillota</taxon>
        <taxon>Bacilli</taxon>
        <taxon>Bacillales</taxon>
        <taxon>Paenibacillaceae</taxon>
        <taxon>Paenibacillus</taxon>
    </lineage>
</organism>
<feature type="domain" description="DUF4180" evidence="1">
    <location>
        <begin position="9"/>
        <end position="118"/>
    </location>
</feature>
<gene>
    <name evidence="2" type="ORF">PNBC_03110</name>
</gene>
<dbReference type="RefSeq" id="WP_068655117.1">
    <property type="nucleotide sequence ID" value="NZ_CP017770.1"/>
</dbReference>
<name>A0A167FCR4_9BACL</name>
<dbReference type="STRING" id="1763538.LPB68_00425"/>
<dbReference type="EMBL" id="LSFN01000005">
    <property type="protein sequence ID" value="OAB76417.1"/>
    <property type="molecule type" value="Genomic_DNA"/>
</dbReference>
<proteinExistence type="predicted"/>
<sequence length="121" mass="13745">MDIRNIIKNGVEIALVDSSEILINDTQSALDLMATIRYQTGADRFVLNKSVIDENFFDLRTGLAGEILQKFINYQVKAAIVGDFSNYSSKSLRDFIYESNKGKDIFFLPNEEQAIERLSKI</sequence>
<protein>
    <submittedName>
        <fullName evidence="2">Cytoplasmic protein</fullName>
    </submittedName>
</protein>
<keyword evidence="3" id="KW-1185">Reference proteome</keyword>
<dbReference type="AlphaFoldDB" id="A0A167FCR4"/>
<dbReference type="KEGG" id="pcx:LPB68_00425"/>
<dbReference type="Pfam" id="PF13788">
    <property type="entry name" value="DUF4180"/>
    <property type="match status" value="1"/>
</dbReference>
<evidence type="ECO:0000313" key="2">
    <source>
        <dbReference type="EMBL" id="OAB76417.1"/>
    </source>
</evidence>
<dbReference type="OrthoDB" id="8595425at2"/>
<dbReference type="Proteomes" id="UP000077134">
    <property type="component" value="Unassembled WGS sequence"/>
</dbReference>
<reference evidence="2 3" key="1">
    <citation type="submission" date="2016-02" db="EMBL/GenBank/DDBJ databases">
        <title>Paenibacillus sp. LPB0068, isolated from Crassostrea gigas.</title>
        <authorList>
            <person name="Shin S.-K."/>
            <person name="Yi H."/>
        </authorList>
    </citation>
    <scope>NUCLEOTIDE SEQUENCE [LARGE SCALE GENOMIC DNA]</scope>
    <source>
        <strain evidence="2 3">LPB0068</strain>
    </source>
</reference>
<dbReference type="InterPro" id="IPR025438">
    <property type="entry name" value="DUF4180"/>
</dbReference>
<comment type="caution">
    <text evidence="2">The sequence shown here is derived from an EMBL/GenBank/DDBJ whole genome shotgun (WGS) entry which is preliminary data.</text>
</comment>
<evidence type="ECO:0000313" key="3">
    <source>
        <dbReference type="Proteomes" id="UP000077134"/>
    </source>
</evidence>
<evidence type="ECO:0000259" key="1">
    <source>
        <dbReference type="Pfam" id="PF13788"/>
    </source>
</evidence>
<accession>A0A167FCR4</accession>